<dbReference type="InterPro" id="IPR013783">
    <property type="entry name" value="Ig-like_fold"/>
</dbReference>
<evidence type="ECO:0008006" key="5">
    <source>
        <dbReference type="Google" id="ProtNLM"/>
    </source>
</evidence>
<keyword evidence="2" id="KW-0624">Polysaccharide degradation</keyword>
<evidence type="ECO:0000313" key="4">
    <source>
        <dbReference type="Proteomes" id="UP001597260"/>
    </source>
</evidence>
<dbReference type="RefSeq" id="WP_377568692.1">
    <property type="nucleotide sequence ID" value="NZ_JBHTMP010000009.1"/>
</dbReference>
<dbReference type="CDD" id="cd00063">
    <property type="entry name" value="FN3"/>
    <property type="match status" value="1"/>
</dbReference>
<dbReference type="SUPFAM" id="SSF49265">
    <property type="entry name" value="Fibronectin type III"/>
    <property type="match status" value="1"/>
</dbReference>
<gene>
    <name evidence="3" type="ORF">ACFQ4H_07940</name>
</gene>
<comment type="caution">
    <text evidence="3">The sequence shown here is derived from an EMBL/GenBank/DDBJ whole genome shotgun (WGS) entry which is preliminary data.</text>
</comment>
<keyword evidence="1" id="KW-0326">Glycosidase</keyword>
<dbReference type="Gene3D" id="2.60.40.10">
    <property type="entry name" value="Immunoglobulins"/>
    <property type="match status" value="1"/>
</dbReference>
<sequence length="148" mass="15812">MVAAALVTVAALAVTAIAILRDDGGAPREAPRPTSASLSPELMTQVLDQARPTGVEVRDEQTAVTVRWSRSSRSNDQHLVQVLAVDAGMQPRTEPVAGQRDEVRVEGLDPNIGYCFRIGAVIFWDSPAVVAWSDSRCVRGATIVMGES</sequence>
<name>A0ABW3Y9I8_9ACTN</name>
<evidence type="ECO:0000256" key="2">
    <source>
        <dbReference type="ARBA" id="ARBA00023326"/>
    </source>
</evidence>
<dbReference type="EMBL" id="JBHTMP010000009">
    <property type="protein sequence ID" value="MFD1321016.1"/>
    <property type="molecule type" value="Genomic_DNA"/>
</dbReference>
<proteinExistence type="predicted"/>
<accession>A0ABW3Y9I8</accession>
<dbReference type="InterPro" id="IPR036116">
    <property type="entry name" value="FN3_sf"/>
</dbReference>
<dbReference type="Proteomes" id="UP001597260">
    <property type="component" value="Unassembled WGS sequence"/>
</dbReference>
<reference evidence="4" key="1">
    <citation type="journal article" date="2019" name="Int. J. Syst. Evol. Microbiol.">
        <title>The Global Catalogue of Microorganisms (GCM) 10K type strain sequencing project: providing services to taxonomists for standard genome sequencing and annotation.</title>
        <authorList>
            <consortium name="The Broad Institute Genomics Platform"/>
            <consortium name="The Broad Institute Genome Sequencing Center for Infectious Disease"/>
            <person name="Wu L."/>
            <person name="Ma J."/>
        </authorList>
    </citation>
    <scope>NUCLEOTIDE SEQUENCE [LARGE SCALE GENOMIC DNA]</scope>
    <source>
        <strain evidence="4">JCM 31037</strain>
    </source>
</reference>
<keyword evidence="4" id="KW-1185">Reference proteome</keyword>
<organism evidence="3 4">
    <name type="scientific">Micromonospora sonneratiae</name>
    <dbReference type="NCBI Taxonomy" id="1184706"/>
    <lineage>
        <taxon>Bacteria</taxon>
        <taxon>Bacillati</taxon>
        <taxon>Actinomycetota</taxon>
        <taxon>Actinomycetes</taxon>
        <taxon>Micromonosporales</taxon>
        <taxon>Micromonosporaceae</taxon>
        <taxon>Micromonospora</taxon>
    </lineage>
</organism>
<protein>
    <recommendedName>
        <fullName evidence="5">Fibronectin type-III domain-containing protein</fullName>
    </recommendedName>
</protein>
<keyword evidence="1" id="KW-0378">Hydrolase</keyword>
<evidence type="ECO:0000256" key="1">
    <source>
        <dbReference type="ARBA" id="ARBA00023295"/>
    </source>
</evidence>
<keyword evidence="2" id="KW-0119">Carbohydrate metabolism</keyword>
<evidence type="ECO:0000313" key="3">
    <source>
        <dbReference type="EMBL" id="MFD1321016.1"/>
    </source>
</evidence>
<dbReference type="InterPro" id="IPR003961">
    <property type="entry name" value="FN3_dom"/>
</dbReference>